<evidence type="ECO:0000256" key="4">
    <source>
        <dbReference type="RuleBase" id="RU004020"/>
    </source>
</evidence>
<dbReference type="GO" id="GO:0005634">
    <property type="term" value="C:nucleus"/>
    <property type="evidence" value="ECO:0007669"/>
    <property type="project" value="UniProtKB-SubCell"/>
</dbReference>
<evidence type="ECO:0000313" key="6">
    <source>
        <dbReference type="EMBL" id="CAE0411959.1"/>
    </source>
</evidence>
<proteinExistence type="inferred from homology"/>
<evidence type="ECO:0000259" key="5">
    <source>
        <dbReference type="SMART" id="SM00415"/>
    </source>
</evidence>
<name>A0A7S3L582_9STRA</name>
<keyword evidence="3" id="KW-0539">Nucleus</keyword>
<comment type="similarity">
    <text evidence="4">Belongs to the HSF family.</text>
</comment>
<dbReference type="GO" id="GO:0043565">
    <property type="term" value="F:sequence-specific DNA binding"/>
    <property type="evidence" value="ECO:0007669"/>
    <property type="project" value="InterPro"/>
</dbReference>
<dbReference type="AlphaFoldDB" id="A0A7S3L582"/>
<gene>
    <name evidence="6" type="ORF">ACOF00016_LOCUS9241</name>
</gene>
<evidence type="ECO:0000256" key="1">
    <source>
        <dbReference type="ARBA" id="ARBA00004123"/>
    </source>
</evidence>
<dbReference type="PANTHER" id="PTHR10015:SF206">
    <property type="entry name" value="HSF-TYPE DNA-BINDING DOMAIN-CONTAINING PROTEIN"/>
    <property type="match status" value="1"/>
</dbReference>
<comment type="subcellular location">
    <subcellularLocation>
        <location evidence="1">Nucleus</location>
    </subcellularLocation>
</comment>
<dbReference type="Gene3D" id="1.10.10.10">
    <property type="entry name" value="Winged helix-like DNA-binding domain superfamily/Winged helix DNA-binding domain"/>
    <property type="match status" value="1"/>
</dbReference>
<evidence type="ECO:0000256" key="2">
    <source>
        <dbReference type="ARBA" id="ARBA00023125"/>
    </source>
</evidence>
<dbReference type="PANTHER" id="PTHR10015">
    <property type="entry name" value="HEAT SHOCK TRANSCRIPTION FACTOR"/>
    <property type="match status" value="1"/>
</dbReference>
<dbReference type="EMBL" id="HBIM01011121">
    <property type="protein sequence ID" value="CAE0411959.1"/>
    <property type="molecule type" value="Transcribed_RNA"/>
</dbReference>
<dbReference type="SMART" id="SM00415">
    <property type="entry name" value="HSF"/>
    <property type="match status" value="1"/>
</dbReference>
<accession>A0A7S3L582</accession>
<dbReference type="InterPro" id="IPR000232">
    <property type="entry name" value="HSF_DNA-bd"/>
</dbReference>
<reference evidence="6" key="1">
    <citation type="submission" date="2021-01" db="EMBL/GenBank/DDBJ databases">
        <authorList>
            <person name="Corre E."/>
            <person name="Pelletier E."/>
            <person name="Niang G."/>
            <person name="Scheremetjew M."/>
            <person name="Finn R."/>
            <person name="Kale V."/>
            <person name="Holt S."/>
            <person name="Cochrane G."/>
            <person name="Meng A."/>
            <person name="Brown T."/>
            <person name="Cohen L."/>
        </authorList>
    </citation>
    <scope>NUCLEOTIDE SEQUENCE</scope>
    <source>
        <strain evidence="6">CCMP127</strain>
    </source>
</reference>
<dbReference type="GO" id="GO:0003700">
    <property type="term" value="F:DNA-binding transcription factor activity"/>
    <property type="evidence" value="ECO:0007669"/>
    <property type="project" value="InterPro"/>
</dbReference>
<dbReference type="SUPFAM" id="SSF46785">
    <property type="entry name" value="Winged helix' DNA-binding domain"/>
    <property type="match status" value="1"/>
</dbReference>
<feature type="domain" description="HSF-type DNA-binding" evidence="5">
    <location>
        <begin position="237"/>
        <end position="335"/>
    </location>
</feature>
<organism evidence="6">
    <name type="scientific">Amphora coffeiformis</name>
    <dbReference type="NCBI Taxonomy" id="265554"/>
    <lineage>
        <taxon>Eukaryota</taxon>
        <taxon>Sar</taxon>
        <taxon>Stramenopiles</taxon>
        <taxon>Ochrophyta</taxon>
        <taxon>Bacillariophyta</taxon>
        <taxon>Bacillariophyceae</taxon>
        <taxon>Bacillariophycidae</taxon>
        <taxon>Thalassiophysales</taxon>
        <taxon>Catenulaceae</taxon>
        <taxon>Amphora</taxon>
    </lineage>
</organism>
<keyword evidence="2" id="KW-0238">DNA-binding</keyword>
<sequence length="364" mass="40884">MFGPSNGNDRDALRRALHVSLRDVLMDVAADTSAVPASRDAMFAPYHVQQQFRLEDENPHLQAMASRHLGFTSGMMAQNPTFNMNGSLDHQQLLNAAMLNEQRLLQQARNALTKQRLLAEEKKRQMFLEENKQRMLEGSYMAYLRDKISSKDKPEGQNGAIPPLALLALQGSRMAQQPLPVQAPPTVATAHAQKKISNPLEALGSTLRNVDDPYVDVSDIQDKSAADPAQRKARGGVQTPFPEKLHAMLKEMEDQGKTDIVSFYSHGRAFGVHDPDRFVEDIMPKYFKMGKWNSFARQLNLYGFVRITTGPDAGGYYHELFLKGRSNLCQHMRRVGVPQGMDRRKNKTKSQASDPDFYAMKPVA</sequence>
<dbReference type="FunFam" id="1.10.10.10:FF:000479">
    <property type="entry name" value="Predicted protein"/>
    <property type="match status" value="1"/>
</dbReference>
<evidence type="ECO:0000256" key="3">
    <source>
        <dbReference type="ARBA" id="ARBA00023242"/>
    </source>
</evidence>
<dbReference type="InterPro" id="IPR036390">
    <property type="entry name" value="WH_DNA-bd_sf"/>
</dbReference>
<dbReference type="InterPro" id="IPR036388">
    <property type="entry name" value="WH-like_DNA-bd_sf"/>
</dbReference>
<dbReference type="Pfam" id="PF00447">
    <property type="entry name" value="HSF_DNA-bind"/>
    <property type="match status" value="1"/>
</dbReference>
<protein>
    <recommendedName>
        <fullName evidence="5">HSF-type DNA-binding domain-containing protein</fullName>
    </recommendedName>
</protein>